<dbReference type="EMBL" id="BEXD01000224">
    <property type="protein sequence ID" value="GBB85466.1"/>
    <property type="molecule type" value="Genomic_DNA"/>
</dbReference>
<keyword evidence="2" id="KW-1185">Reference proteome</keyword>
<protein>
    <submittedName>
        <fullName evidence="1">Uncharacterized protein</fullName>
    </submittedName>
</protein>
<proteinExistence type="predicted"/>
<gene>
    <name evidence="1" type="ORF">RclHR1_00120020</name>
</gene>
<organism evidence="1 2">
    <name type="scientific">Rhizophagus clarus</name>
    <dbReference type="NCBI Taxonomy" id="94130"/>
    <lineage>
        <taxon>Eukaryota</taxon>
        <taxon>Fungi</taxon>
        <taxon>Fungi incertae sedis</taxon>
        <taxon>Mucoromycota</taxon>
        <taxon>Glomeromycotina</taxon>
        <taxon>Glomeromycetes</taxon>
        <taxon>Glomerales</taxon>
        <taxon>Glomeraceae</taxon>
        <taxon>Rhizophagus</taxon>
    </lineage>
</organism>
<reference evidence="1 2" key="1">
    <citation type="submission" date="2017-11" db="EMBL/GenBank/DDBJ databases">
        <title>The genome of Rhizophagus clarus HR1 reveals common genetic basis of auxotrophy among arbuscular mycorrhizal fungi.</title>
        <authorList>
            <person name="Kobayashi Y."/>
        </authorList>
    </citation>
    <scope>NUCLEOTIDE SEQUENCE [LARGE SCALE GENOMIC DNA]</scope>
    <source>
        <strain evidence="1 2">HR1</strain>
    </source>
</reference>
<sequence length="277" mass="32955">MSSTDAAIISYLKTYEGKVSYNKFLINNKSLIVSELAGRPWKNQNSIWRKRFITTAEKIVGDKELIKQVIYTLFIKLLAKGFQDEKTNECFWLEVENSQRLEIIKASQVKLKRKVDLQSVKIFDRSTSQQGDEILDLYVPPQKKLRYDNEADESEAVGDHESENIMDTLRQNAQQFNLEGIREDIREDIRKDVCKEIREKIRKEIRNEIRDEIREEMYEICKEIRKEICKELRREFRKEIREAVKEINDQRNTCDRSLVVQNRTPSTTPSSYHHRKF</sequence>
<dbReference type="AlphaFoldDB" id="A0A2Z6QYS5"/>
<accession>A0A2Z6QYS5</accession>
<dbReference type="Proteomes" id="UP000247702">
    <property type="component" value="Unassembled WGS sequence"/>
</dbReference>
<name>A0A2Z6QYS5_9GLOM</name>
<evidence type="ECO:0000313" key="1">
    <source>
        <dbReference type="EMBL" id="GBB85466.1"/>
    </source>
</evidence>
<comment type="caution">
    <text evidence="1">The sequence shown here is derived from an EMBL/GenBank/DDBJ whole genome shotgun (WGS) entry which is preliminary data.</text>
</comment>
<evidence type="ECO:0000313" key="2">
    <source>
        <dbReference type="Proteomes" id="UP000247702"/>
    </source>
</evidence>